<dbReference type="Proteomes" id="UP000272238">
    <property type="component" value="Unassembled WGS sequence"/>
</dbReference>
<dbReference type="OrthoDB" id="2964362at2"/>
<gene>
    <name evidence="2" type="ORF">D8M03_06575</name>
</gene>
<sequence>MKHQKNNNGFALVTVLIIIVIFTLLGTVLINISFTNAKQLNKTEDNMQAVDLSEMGIIYYKNAFIKNAYNTFDTAVSTAKSELINQGREITVDNILNELSISVNDFKLPIRIPKEIPVSTHRFEIIENSLSISSRNLKVIFESNGIMNGSTSKITATINLNIEEVIDTILNGGSGTGDGSGSSGNANRGKTLMDITLSKDGLNDCTTCTKLKSGTVGYFYKTLTNNASIHNTIAYISGSLLSSNKSNSSIKNSHLYITENVDFENLNAGVEKLKLFVGKTATIHNLNGTIKNSTIYVTKDLIFHNKVKEIKNSKICVGGQLTAKSFPEPDDTWKEGIYTCMRFGNINESGNDSGTDVSTVIEEIKSQVEKGEITYN</sequence>
<keyword evidence="1" id="KW-0812">Transmembrane</keyword>
<feature type="transmembrane region" description="Helical" evidence="1">
    <location>
        <begin position="12"/>
        <end position="34"/>
    </location>
</feature>
<evidence type="ECO:0000256" key="1">
    <source>
        <dbReference type="SAM" id="Phobius"/>
    </source>
</evidence>
<keyword evidence="1" id="KW-0472">Membrane</keyword>
<proteinExistence type="predicted"/>
<reference evidence="2 3" key="1">
    <citation type="journal article" date="2016" name="Antonie Van Leeuwenhoek">
        <title>Lysinibacillus endophyticus sp. nov., an indole-3-acetic acid producing endophytic bacterium isolated from corn root (Zea mays cv. Xinken-5).</title>
        <authorList>
            <person name="Yu J."/>
            <person name="Guan X."/>
            <person name="Liu C."/>
            <person name="Xiang W."/>
            <person name="Yu Z."/>
            <person name="Liu X."/>
            <person name="Wang G."/>
        </authorList>
    </citation>
    <scope>NUCLEOTIDE SEQUENCE [LARGE SCALE GENOMIC DNA]</scope>
    <source>
        <strain evidence="2 3">DSM 100506</strain>
    </source>
</reference>
<accession>A0A494Z660</accession>
<dbReference type="AlphaFoldDB" id="A0A494Z660"/>
<keyword evidence="3" id="KW-1185">Reference proteome</keyword>
<comment type="caution">
    <text evidence="2">The sequence shown here is derived from an EMBL/GenBank/DDBJ whole genome shotgun (WGS) entry which is preliminary data.</text>
</comment>
<keyword evidence="1" id="KW-1133">Transmembrane helix</keyword>
<protein>
    <submittedName>
        <fullName evidence="2">Uncharacterized protein</fullName>
    </submittedName>
</protein>
<evidence type="ECO:0000313" key="3">
    <source>
        <dbReference type="Proteomes" id="UP000272238"/>
    </source>
</evidence>
<dbReference type="EMBL" id="RBZN01000011">
    <property type="protein sequence ID" value="RKQ18040.1"/>
    <property type="molecule type" value="Genomic_DNA"/>
</dbReference>
<dbReference type="RefSeq" id="WP_121213984.1">
    <property type="nucleotide sequence ID" value="NZ_RBZN01000011.1"/>
</dbReference>
<name>A0A494Z660_9BACL</name>
<evidence type="ECO:0000313" key="2">
    <source>
        <dbReference type="EMBL" id="RKQ18040.1"/>
    </source>
</evidence>
<organism evidence="2 3">
    <name type="scientific">Ureibacillus endophyticus</name>
    <dbReference type="NCBI Taxonomy" id="1978490"/>
    <lineage>
        <taxon>Bacteria</taxon>
        <taxon>Bacillati</taxon>
        <taxon>Bacillota</taxon>
        <taxon>Bacilli</taxon>
        <taxon>Bacillales</taxon>
        <taxon>Caryophanaceae</taxon>
        <taxon>Ureibacillus</taxon>
    </lineage>
</organism>